<feature type="transmembrane region" description="Helical" evidence="1">
    <location>
        <begin position="398"/>
        <end position="420"/>
    </location>
</feature>
<evidence type="ECO:0000313" key="3">
    <source>
        <dbReference type="EMBL" id="QZT33203.1"/>
    </source>
</evidence>
<reference evidence="3" key="3">
    <citation type="submission" date="2021-08" db="EMBL/GenBank/DDBJ databases">
        <authorList>
            <person name="de Jong S."/>
            <person name="van den Broek M."/>
            <person name="Merkel A."/>
            <person name="de la Torre Cortes P."/>
            <person name="Kalamorz F."/>
            <person name="Cook G."/>
            <person name="van Loosdrecht M."/>
            <person name="McMillan D."/>
        </authorList>
    </citation>
    <scope>NUCLEOTIDE SEQUENCE</scope>
    <source>
        <strain evidence="3">TA2.A1</strain>
    </source>
</reference>
<feature type="transmembrane region" description="Helical" evidence="1">
    <location>
        <begin position="116"/>
        <end position="135"/>
    </location>
</feature>
<feature type="transmembrane region" description="Helical" evidence="1">
    <location>
        <begin position="87"/>
        <end position="110"/>
    </location>
</feature>
<feature type="transmembrane region" description="Helical" evidence="1">
    <location>
        <begin position="320"/>
        <end position="349"/>
    </location>
</feature>
<organism evidence="2 4">
    <name type="scientific">Caldalkalibacillus thermarum (strain TA2.A1)</name>
    <dbReference type="NCBI Taxonomy" id="986075"/>
    <lineage>
        <taxon>Bacteria</taxon>
        <taxon>Bacillati</taxon>
        <taxon>Bacillota</taxon>
        <taxon>Bacilli</taxon>
        <taxon>Bacillales</taxon>
        <taxon>Bacillaceae</taxon>
        <taxon>Caldalkalibacillus</taxon>
    </lineage>
</organism>
<proteinExistence type="predicted"/>
<dbReference type="Gene3D" id="1.20.210.10">
    <property type="entry name" value="Cytochrome c oxidase-like, subunit I domain"/>
    <property type="match status" value="1"/>
</dbReference>
<evidence type="ECO:0000256" key="1">
    <source>
        <dbReference type="SAM" id="Phobius"/>
    </source>
</evidence>
<dbReference type="Proteomes" id="UP000010716">
    <property type="component" value="Unassembled WGS sequence"/>
</dbReference>
<dbReference type="InterPro" id="IPR036927">
    <property type="entry name" value="Cyt_c_oxase-like_su1_sf"/>
</dbReference>
<feature type="transmembrane region" description="Helical" evidence="1">
    <location>
        <begin position="147"/>
        <end position="171"/>
    </location>
</feature>
<dbReference type="RefSeq" id="WP_007503945.1">
    <property type="nucleotide sequence ID" value="NZ_AFCE01000115.1"/>
</dbReference>
<evidence type="ECO:0000313" key="4">
    <source>
        <dbReference type="Proteomes" id="UP000010716"/>
    </source>
</evidence>
<dbReference type="eggNOG" id="COG3278">
    <property type="taxonomic scope" value="Bacteria"/>
</dbReference>
<feature type="transmembrane region" description="Helical" evidence="1">
    <location>
        <begin position="183"/>
        <end position="206"/>
    </location>
</feature>
<evidence type="ECO:0000313" key="2">
    <source>
        <dbReference type="EMBL" id="EGL83287.1"/>
    </source>
</evidence>
<name>F5L5T2_CALTT</name>
<sequence length="422" mass="46657">MIPASLTSKAPGVKLPFSFILTGILVFVLAQVLLLIYGSDLLSGHFRTPAMWAMAHLLLIGWASMVSMGAMYQLVPVAFQVRIRSEGLGYVQFIIMVIALLGFTIAFFIFSPAGLVLFGSLLVAGFLIFLGNMLLSLRAVTSWNMMTVMVFASLLSLALTIILGLILVGQLTVGGFIAQYHLALLYTHITLGLVSWFSLLIFGFSYKMVPMFTLAHGYTMDISVPVFFTFVAGIFIMISSYFFSSSPLMLIGAVLLSLGFILFAYHVWLIWKKRMKRHPDLGFKYALSAIAGGVGASVLLVMVIGISVSSSRSVSSELVALSYLFLMGWISLSILGYLFKIIPFLWWTYKYSHQIGKVNVPTLKEMMDERLGALFFPAFILATLLVTISLWLKSATLFYTGQGLHVLSALLYAWITFSVFKK</sequence>
<feature type="transmembrane region" description="Helical" evidence="1">
    <location>
        <begin position="249"/>
        <end position="271"/>
    </location>
</feature>
<feature type="transmembrane region" description="Helical" evidence="1">
    <location>
        <begin position="283"/>
        <end position="308"/>
    </location>
</feature>
<dbReference type="OrthoDB" id="5245199at2"/>
<dbReference type="KEGG" id="cthu:HUR95_12985"/>
<keyword evidence="1" id="KW-0472">Membrane</keyword>
<keyword evidence="1" id="KW-1133">Transmembrane helix</keyword>
<gene>
    <name evidence="2" type="ORF">CathTA2_1145</name>
    <name evidence="3" type="ORF">HUR95_12985</name>
</gene>
<dbReference type="EMBL" id="AFCE01000115">
    <property type="protein sequence ID" value="EGL83287.1"/>
    <property type="molecule type" value="Genomic_DNA"/>
</dbReference>
<feature type="transmembrane region" description="Helical" evidence="1">
    <location>
        <begin position="12"/>
        <end position="38"/>
    </location>
</feature>
<feature type="transmembrane region" description="Helical" evidence="1">
    <location>
        <begin position="370"/>
        <end position="392"/>
    </location>
</feature>
<feature type="transmembrane region" description="Helical" evidence="1">
    <location>
        <begin position="50"/>
        <end position="75"/>
    </location>
</feature>
<keyword evidence="5" id="KW-1185">Reference proteome</keyword>
<feature type="transmembrane region" description="Helical" evidence="1">
    <location>
        <begin position="218"/>
        <end position="243"/>
    </location>
</feature>
<accession>F5L5T2</accession>
<keyword evidence="1" id="KW-0812">Transmembrane</keyword>
<dbReference type="AlphaFoldDB" id="F5L5T2"/>
<reference evidence="2 4" key="1">
    <citation type="journal article" date="2011" name="J. Bacteriol.">
        <title>Draft genome sequence of the thermoalkaliphilic Caldalkalibacillus thermarum strain TA2.A1.</title>
        <authorList>
            <person name="Kalamorz F."/>
            <person name="Keis S."/>
            <person name="McMillan D.G."/>
            <person name="Olsson K."/>
            <person name="Stanton J.A."/>
            <person name="Stockwell P."/>
            <person name="Black M.A."/>
            <person name="Klingeman D.M."/>
            <person name="Land M.L."/>
            <person name="Han C.S."/>
            <person name="Martin S.L."/>
            <person name="Becher S.A."/>
            <person name="Peddie C.J."/>
            <person name="Morgan H.W."/>
            <person name="Matthies D."/>
            <person name="Preiss L."/>
            <person name="Meier T."/>
            <person name="Brown S.D."/>
            <person name="Cook G.M."/>
        </authorList>
    </citation>
    <scope>NUCLEOTIDE SEQUENCE [LARGE SCALE GENOMIC DNA]</scope>
    <source>
        <strain evidence="2 4">TA2.A1</strain>
    </source>
</reference>
<dbReference type="Proteomes" id="UP000825179">
    <property type="component" value="Chromosome"/>
</dbReference>
<reference evidence="3 5" key="2">
    <citation type="journal article" date="2020" name="Extremophiles">
        <title>Genomic analysis of Caldalkalibacillus thermarum TA2.A1 reveals aerobic alkaliphilic metabolism and evolutionary hallmarks linking alkaliphilic bacteria and plant life.</title>
        <authorList>
            <person name="de Jong S.I."/>
            <person name="van den Broek M.A."/>
            <person name="Merkel A.Y."/>
            <person name="de la Torre Cortes P."/>
            <person name="Kalamorz F."/>
            <person name="Cook G.M."/>
            <person name="van Loosdrecht M.C.M."/>
            <person name="McMillan D.G.G."/>
        </authorList>
    </citation>
    <scope>NUCLEOTIDE SEQUENCE [LARGE SCALE GENOMIC DNA]</scope>
    <source>
        <strain evidence="3 5">TA2.A1</strain>
    </source>
</reference>
<protein>
    <submittedName>
        <fullName evidence="2">Uncharacterized protein</fullName>
    </submittedName>
</protein>
<evidence type="ECO:0000313" key="5">
    <source>
        <dbReference type="Proteomes" id="UP000825179"/>
    </source>
</evidence>
<dbReference type="EMBL" id="CP082237">
    <property type="protein sequence ID" value="QZT33203.1"/>
    <property type="molecule type" value="Genomic_DNA"/>
</dbReference>